<dbReference type="AlphaFoldDB" id="A0A2V4ATF4"/>
<dbReference type="SUPFAM" id="SSF46689">
    <property type="entry name" value="Homeodomain-like"/>
    <property type="match status" value="1"/>
</dbReference>
<dbReference type="InterPro" id="IPR009057">
    <property type="entry name" value="Homeodomain-like_sf"/>
</dbReference>
<dbReference type="InterPro" id="IPR036271">
    <property type="entry name" value="Tet_transcr_reg_TetR-rel_C_sf"/>
</dbReference>
<dbReference type="InterPro" id="IPR041583">
    <property type="entry name" value="TetR_C_31"/>
</dbReference>
<sequence length="187" mass="20136">MSDRETQLLDAAIDVLGTRGTRHLTHRAVDARAGLPLGSTSNRFRTRESLLAGVLGRILDREIAAWTTLGTVDPADRDGFTRSAGRLVRELSTGGRVLTLARHAIMVEAAAHPPLQRQIADAQRRLIAWAAPLVAALGSADPERHLRLLLALIDGLLTNQLAHPDPEFDPETAIATLLRGMLGRTAG</sequence>
<organism evidence="2 3">
    <name type="scientific">Prauserella muralis</name>
    <dbReference type="NCBI Taxonomy" id="588067"/>
    <lineage>
        <taxon>Bacteria</taxon>
        <taxon>Bacillati</taxon>
        <taxon>Actinomycetota</taxon>
        <taxon>Actinomycetes</taxon>
        <taxon>Pseudonocardiales</taxon>
        <taxon>Pseudonocardiaceae</taxon>
        <taxon>Prauserella</taxon>
    </lineage>
</organism>
<dbReference type="OrthoDB" id="7506349at2"/>
<dbReference type="InterPro" id="IPR001647">
    <property type="entry name" value="HTH_TetR"/>
</dbReference>
<dbReference type="SUPFAM" id="SSF48498">
    <property type="entry name" value="Tetracyclin repressor-like, C-terminal domain"/>
    <property type="match status" value="1"/>
</dbReference>
<gene>
    <name evidence="2" type="ORF">BAY60_19115</name>
</gene>
<keyword evidence="3" id="KW-1185">Reference proteome</keyword>
<protein>
    <submittedName>
        <fullName evidence="2">TetR family transcriptional regulator</fullName>
    </submittedName>
</protein>
<dbReference type="GO" id="GO:0003677">
    <property type="term" value="F:DNA binding"/>
    <property type="evidence" value="ECO:0007669"/>
    <property type="project" value="UniProtKB-UniRule"/>
</dbReference>
<keyword evidence="1" id="KW-0238">DNA-binding</keyword>
<accession>A0A2V4ATF4</accession>
<dbReference type="RefSeq" id="WP_112282610.1">
    <property type="nucleotide sequence ID" value="NZ_MASW01000004.1"/>
</dbReference>
<reference evidence="2 3" key="1">
    <citation type="submission" date="2016-07" db="EMBL/GenBank/DDBJ databases">
        <title>Draft genome sequence of Prauserella muralis DSM 45305, isolated from a mould-covered wall in an indoor environment.</title>
        <authorList>
            <person name="Ruckert C."/>
            <person name="Albersmeier A."/>
            <person name="Jiang C.-L."/>
            <person name="Jiang Y."/>
            <person name="Kalinowski J."/>
            <person name="Schneider O."/>
            <person name="Winkler A."/>
            <person name="Zotchev S.B."/>
        </authorList>
    </citation>
    <scope>NUCLEOTIDE SEQUENCE [LARGE SCALE GENOMIC DNA]</scope>
    <source>
        <strain evidence="2 3">DSM 45305</strain>
    </source>
</reference>
<evidence type="ECO:0000313" key="2">
    <source>
        <dbReference type="EMBL" id="PXY24627.1"/>
    </source>
</evidence>
<proteinExistence type="predicted"/>
<dbReference type="PROSITE" id="PS50977">
    <property type="entry name" value="HTH_TETR_2"/>
    <property type="match status" value="1"/>
</dbReference>
<dbReference type="EMBL" id="MASW01000004">
    <property type="protein sequence ID" value="PXY24627.1"/>
    <property type="molecule type" value="Genomic_DNA"/>
</dbReference>
<dbReference type="Gene3D" id="1.10.357.10">
    <property type="entry name" value="Tetracycline Repressor, domain 2"/>
    <property type="match status" value="1"/>
</dbReference>
<comment type="caution">
    <text evidence="2">The sequence shown here is derived from an EMBL/GenBank/DDBJ whole genome shotgun (WGS) entry which is preliminary data.</text>
</comment>
<dbReference type="Proteomes" id="UP000249915">
    <property type="component" value="Unassembled WGS sequence"/>
</dbReference>
<evidence type="ECO:0000313" key="3">
    <source>
        <dbReference type="Proteomes" id="UP000249915"/>
    </source>
</evidence>
<evidence type="ECO:0000256" key="1">
    <source>
        <dbReference type="ARBA" id="ARBA00023125"/>
    </source>
</evidence>
<name>A0A2V4ATF4_9PSEU</name>
<dbReference type="Pfam" id="PF17940">
    <property type="entry name" value="TetR_C_31"/>
    <property type="match status" value="1"/>
</dbReference>